<dbReference type="GO" id="GO:0005681">
    <property type="term" value="C:spliceosomal complex"/>
    <property type="evidence" value="ECO:0007669"/>
    <property type="project" value="TreeGrafter"/>
</dbReference>
<keyword evidence="5" id="KW-0539">Nucleus</keyword>
<organism evidence="11 12">
    <name type="scientific">Artemia franciscana</name>
    <name type="common">Brine shrimp</name>
    <name type="synonym">Artemia sanfranciscana</name>
    <dbReference type="NCBI Taxonomy" id="6661"/>
    <lineage>
        <taxon>Eukaryota</taxon>
        <taxon>Metazoa</taxon>
        <taxon>Ecdysozoa</taxon>
        <taxon>Arthropoda</taxon>
        <taxon>Crustacea</taxon>
        <taxon>Branchiopoda</taxon>
        <taxon>Anostraca</taxon>
        <taxon>Artemiidae</taxon>
        <taxon>Artemia</taxon>
    </lineage>
</organism>
<accession>A0AA88HUD8</accession>
<comment type="function">
    <text evidence="6">Component of the PRP19-CDC5L complex that forms an integral part of the spliceosome and is required for activating pre-mRNA splicing. Participates in AID/AICDA-mediated somatic hypermutation (SHM) and class-switch recombination (CSR), 2 processes resulting in the production of high-affinity, mutated isotype-switched antibodies.</text>
</comment>
<dbReference type="EMBL" id="JAVRJZ010000009">
    <property type="protein sequence ID" value="KAK2718225.1"/>
    <property type="molecule type" value="Genomic_DNA"/>
</dbReference>
<dbReference type="FunFam" id="1.25.10.10:FF:001136">
    <property type="entry name" value="Beta-catenin-like protein 1"/>
    <property type="match status" value="1"/>
</dbReference>
<evidence type="ECO:0000256" key="1">
    <source>
        <dbReference type="ARBA" id="ARBA00004123"/>
    </source>
</evidence>
<evidence type="ECO:0000256" key="3">
    <source>
        <dbReference type="ARBA" id="ARBA00022737"/>
    </source>
</evidence>
<comment type="caution">
    <text evidence="11">The sequence shown here is derived from an EMBL/GenBank/DDBJ whole genome shotgun (WGS) entry which is preliminary data.</text>
</comment>
<evidence type="ECO:0000256" key="2">
    <source>
        <dbReference type="ARBA" id="ARBA00022553"/>
    </source>
</evidence>
<dbReference type="PANTHER" id="PTHR14978:SF0">
    <property type="entry name" value="BETA-CATENIN-LIKE PROTEIN 1"/>
    <property type="match status" value="1"/>
</dbReference>
<keyword evidence="3" id="KW-0677">Repeat</keyword>
<dbReference type="Pfam" id="PF08216">
    <property type="entry name" value="CTNNBL"/>
    <property type="match status" value="1"/>
</dbReference>
<evidence type="ECO:0000313" key="11">
    <source>
        <dbReference type="EMBL" id="KAK2718225.1"/>
    </source>
</evidence>
<feature type="domain" description="Beta-catenin-like protein 1 N-terminal" evidence="10">
    <location>
        <begin position="39"/>
        <end position="150"/>
    </location>
</feature>
<evidence type="ECO:0000256" key="8">
    <source>
        <dbReference type="ARBA" id="ARBA00070106"/>
    </source>
</evidence>
<dbReference type="PANTHER" id="PTHR14978">
    <property type="entry name" value="BETA-CATENIN-LIKE PROTEIN 1 NUCLEAR ASSOCIATED PROTEIN"/>
    <property type="match status" value="1"/>
</dbReference>
<evidence type="ECO:0000256" key="6">
    <source>
        <dbReference type="ARBA" id="ARBA00058456"/>
    </source>
</evidence>
<dbReference type="InterPro" id="IPR013180">
    <property type="entry name" value="CTNNBL1_N"/>
</dbReference>
<dbReference type="Proteomes" id="UP001187531">
    <property type="component" value="Unassembled WGS sequence"/>
</dbReference>
<evidence type="ECO:0000256" key="7">
    <source>
        <dbReference type="ARBA" id="ARBA00061776"/>
    </source>
</evidence>
<dbReference type="SMART" id="SM01156">
    <property type="entry name" value="DUF1716"/>
    <property type="match status" value="1"/>
</dbReference>
<evidence type="ECO:0000259" key="10">
    <source>
        <dbReference type="SMART" id="SM01156"/>
    </source>
</evidence>
<dbReference type="SUPFAM" id="SSF48371">
    <property type="entry name" value="ARM repeat"/>
    <property type="match status" value="1"/>
</dbReference>
<keyword evidence="12" id="KW-1185">Reference proteome</keyword>
<dbReference type="InterPro" id="IPR039678">
    <property type="entry name" value="CTNNBL1"/>
</dbReference>
<dbReference type="InterPro" id="IPR011989">
    <property type="entry name" value="ARM-like"/>
</dbReference>
<evidence type="ECO:0000256" key="9">
    <source>
        <dbReference type="ARBA" id="ARBA00083862"/>
    </source>
</evidence>
<evidence type="ECO:0000256" key="5">
    <source>
        <dbReference type="ARBA" id="ARBA00023242"/>
    </source>
</evidence>
<proteinExistence type="predicted"/>
<keyword evidence="4" id="KW-0175">Coiled coil</keyword>
<dbReference type="GO" id="GO:0010467">
    <property type="term" value="P:gene expression"/>
    <property type="evidence" value="ECO:0007669"/>
    <property type="project" value="UniProtKB-ARBA"/>
</dbReference>
<comment type="subunit">
    <text evidence="7">Component of the PRP19-CDC5L splicing complex composed of a core complex comprising a homotetramer of PRPF19, CDC5L, PLRG1 and BCAS2, and at least three less stably associated proteins CTNNBL1, CWC15 and HSPA8. Interacts directly with CWC15 and CDC5L in the complex. Interacts with AICDA; the interaction is important for the antibody diversification activity of AICDA. Interacts with PRPF31 (via its NLS). Interacts (via its N-terminal NLS) with KPNA1 and KPNA2.</text>
</comment>
<comment type="subcellular location">
    <subcellularLocation>
        <location evidence="1">Nucleus</location>
    </subcellularLocation>
</comment>
<protein>
    <recommendedName>
        <fullName evidence="8">Beta-catenin-like protein 1</fullName>
    </recommendedName>
    <alternativeName>
        <fullName evidence="9">Nuclear-associated protein</fullName>
    </alternativeName>
</protein>
<gene>
    <name evidence="11" type="ORF">QYM36_005519</name>
</gene>
<keyword evidence="2" id="KW-0597">Phosphoprotein</keyword>
<dbReference type="InterPro" id="IPR016024">
    <property type="entry name" value="ARM-type_fold"/>
</dbReference>
<sequence>MKTPYHGLIGLIVQDTKKRESRDSDGYYHEQTAKVQRVMQREDVSRRSLVNDDDDDTKTVQQDNIDENAVKKIIFNFEKRSLKNQELRIKYPELPEKFMDSELELHEGIQQLHVLATVPLLYPLAVNLNLVQSLMGLLTHDNTDISVAVVNLLQELTDLDTVEESQEGADVLIDALKQQQVVALLVQNLERLDETVPEESEGVHNSLAVVENLAEMRPEMCLEAAQQGLIQWLLKRLKAKMPFDSNKLYVSEILSILLHAIPGNRAILGENGGIDILLQQLAHFKRQDPKNSEEQEMMENLFDSLCYCLLLPENRERFLLGEGVQLMNLMLREKKLSRNGALKVLNHAVTGPEGHDSAVKLLDILGLRTIFPLFMKTPKKSKLKGLLAEEFEEHVLSIIANIFRHCQGPQRQRLLAKFAENDFEKVERLMELHFKYTEKVSKSDREIQDAEDEDEEATYLRRLDNGLFVLQMIDYIILEVAVSGPSQIRDRVLHILNLRGGSVQQIREIIREYVSNFGEDKNATSEKQRFLDLLGRF</sequence>
<dbReference type="AlphaFoldDB" id="A0AA88HUD8"/>
<evidence type="ECO:0000256" key="4">
    <source>
        <dbReference type="ARBA" id="ARBA00023054"/>
    </source>
</evidence>
<evidence type="ECO:0000313" key="12">
    <source>
        <dbReference type="Proteomes" id="UP001187531"/>
    </source>
</evidence>
<name>A0AA88HUD8_ARTSF</name>
<dbReference type="Gene3D" id="1.25.10.10">
    <property type="entry name" value="Leucine-rich Repeat Variant"/>
    <property type="match status" value="1"/>
</dbReference>
<reference evidence="11" key="1">
    <citation type="submission" date="2023-07" db="EMBL/GenBank/DDBJ databases">
        <title>Chromosome-level genome assembly of Artemia franciscana.</title>
        <authorList>
            <person name="Jo E."/>
        </authorList>
    </citation>
    <scope>NUCLEOTIDE SEQUENCE</scope>
    <source>
        <tissue evidence="11">Whole body</tissue>
    </source>
</reference>